<dbReference type="PATRIC" id="fig|1121448.10.peg.233"/>
<accession>T2G6G5</accession>
<dbReference type="InterPro" id="IPR011765">
    <property type="entry name" value="Pept_M16_N"/>
</dbReference>
<evidence type="ECO:0000256" key="3">
    <source>
        <dbReference type="RuleBase" id="RU004447"/>
    </source>
</evidence>
<dbReference type="eggNOG" id="COG0612">
    <property type="taxonomic scope" value="Bacteria"/>
</dbReference>
<dbReference type="InterPro" id="IPR007863">
    <property type="entry name" value="Peptidase_M16_C"/>
</dbReference>
<sequence>MIVSCVLFMCSMFTSTLQAATMPSADVNASSPRITRLPNGLTVLVQEDDRFPLVSLRLYVHAGSAFETSDQAGISHLLEHMVFKGTKTRAPGQVAQDIESAGGYLNAATSFDYTMYIADMPADRWELGMEVIQDMIFGATIDPAELASEKKVVLSELERGEDAPSARIFKNLQPRIWPGTTYARPIIGTRETVQAITAEDIHRYIAALYQPQSMLLAVCGQVQEAEVLAKATALFGALQNTAPVDPPQPLGTPQLDAVTQSIAGPSVQVGSMPLNKAYVHVTFPIPSFRSAKSTGLEVLAYLLGGDRTSRLYRTFKYERQLVDSISCSALMLERVGMFSIYATLDPADLERFWHELMVELSTLDAHTFSPEALARAKLNLEDELFQAKETIAGLTSKLGFFQFFENSPLAEENYFHELAAVTPDILQARIQEYLRPERLVASLLVPAPGQPHDNGNATLPANATTLGTPVTDADRAKALERMVRAAWGGAPERAGGPLAEQAFGQGRRGEPARVELGDGRALVLLPDATLPYTALTLSMRGGDHLVPPDKQGLAELTAWVFNRGTGNRTATEIQDFLADRAASMSVTAHRNLFTVSMKFPARFEQELLAFLEEALSSPAFSPEELAREQKNLAAAIRKREDQPMGLALRHVFPFLFRNHPYGYFHQGQPEEIASLTREDVLEFWQRQRTMPWTLAVCGEFSAERMTALATRLAAGIGGDPARGTLEWTAPQWGDNKTAKLHLAERNQAHLLIAFPLPGAGHPDTPGLTLLRATLAGMSGLLFSDLRDKQGLAYTVTAFLWQSPTTGALFFYIGADPEKMPQALEGFRKVTAQLHETPLPEDELRRGKNVLSGDYYRDHQSLLSRTDEAATLLTQGFPADLNREQLAAVQQLTPTDLQTLATRYLNWDAAYMLRVQP</sequence>
<dbReference type="GO" id="GO:0046872">
    <property type="term" value="F:metal ion binding"/>
    <property type="evidence" value="ECO:0007669"/>
    <property type="project" value="InterPro"/>
</dbReference>
<evidence type="ECO:0000256" key="4">
    <source>
        <dbReference type="SAM" id="SignalP"/>
    </source>
</evidence>
<dbReference type="Pfam" id="PF05193">
    <property type="entry name" value="Peptidase_M16_C"/>
    <property type="match status" value="2"/>
</dbReference>
<name>T2G6G5_MEGG1</name>
<evidence type="ECO:0000313" key="8">
    <source>
        <dbReference type="Proteomes" id="UP000016587"/>
    </source>
</evidence>
<organism evidence="7 8">
    <name type="scientific">Megalodesulfovibrio gigas (strain ATCC 19364 / DSM 1382 / NCIMB 9332 / VKM B-1759)</name>
    <name type="common">Desulfovibrio gigas</name>
    <dbReference type="NCBI Taxonomy" id="1121448"/>
    <lineage>
        <taxon>Bacteria</taxon>
        <taxon>Pseudomonadati</taxon>
        <taxon>Thermodesulfobacteriota</taxon>
        <taxon>Desulfovibrionia</taxon>
        <taxon>Desulfovibrionales</taxon>
        <taxon>Desulfovibrionaceae</taxon>
        <taxon>Megalodesulfovibrio</taxon>
    </lineage>
</organism>
<evidence type="ECO:0000256" key="2">
    <source>
        <dbReference type="ARBA" id="ARBA00007261"/>
    </source>
</evidence>
<feature type="domain" description="Peptidase M16 N-terminal" evidence="5">
    <location>
        <begin position="43"/>
        <end position="189"/>
    </location>
</feature>
<feature type="domain" description="Peptidase M16 C-terminal" evidence="6">
    <location>
        <begin position="674"/>
        <end position="850"/>
    </location>
</feature>
<keyword evidence="4" id="KW-0732">Signal</keyword>
<dbReference type="Proteomes" id="UP000016587">
    <property type="component" value="Chromosome"/>
</dbReference>
<dbReference type="SUPFAM" id="SSF63411">
    <property type="entry name" value="LuxS/MPP-like metallohydrolase"/>
    <property type="match status" value="4"/>
</dbReference>
<reference evidence="8" key="2">
    <citation type="submission" date="2013-07" db="EMBL/GenBank/DDBJ databases">
        <authorList>
            <person name="Morais-Silva F.O."/>
            <person name="Rezende A.M."/>
            <person name="Pimentel C."/>
            <person name="Resende D.M."/>
            <person name="Santos C.I."/>
            <person name="Clemente C."/>
            <person name="de Oliveira L.M."/>
            <person name="da Silva S.M."/>
            <person name="Costa D.A."/>
            <person name="Varela-Raposo A."/>
            <person name="Horacio E.C.A."/>
            <person name="Matos M."/>
            <person name="Flores O."/>
            <person name="Ruiz J.C."/>
            <person name="Rodrigues-Pousada C."/>
        </authorList>
    </citation>
    <scope>NUCLEOTIDE SEQUENCE [LARGE SCALE GENOMIC DNA]</scope>
    <source>
        <strain evidence="8">ATCC 19364 / DSM 1382 / NCIMB 9332 / VKM B-1759</strain>
    </source>
</reference>
<dbReference type="GO" id="GO:0006508">
    <property type="term" value="P:proteolysis"/>
    <property type="evidence" value="ECO:0007669"/>
    <property type="project" value="InterPro"/>
</dbReference>
<dbReference type="HOGENOM" id="CLU_007487_1_0_7"/>
<feature type="chain" id="PRO_5004599619" evidence="4">
    <location>
        <begin position="20"/>
        <end position="916"/>
    </location>
</feature>
<dbReference type="InterPro" id="IPR011249">
    <property type="entry name" value="Metalloenz_LuxS/M16"/>
</dbReference>
<dbReference type="EMBL" id="CP006585">
    <property type="protein sequence ID" value="AGW12160.1"/>
    <property type="molecule type" value="Genomic_DNA"/>
</dbReference>
<reference evidence="7 8" key="1">
    <citation type="journal article" date="2013" name="J. Bacteriol.">
        <title>Roles of HynAB and Ech, the only two hydrogenases found in the model sulfate reducer Desulfovibrio gigas.</title>
        <authorList>
            <person name="Morais-Silva F.O."/>
            <person name="Santos C.I."/>
            <person name="Rodrigues R."/>
            <person name="Pereira I.A."/>
            <person name="Rodrigues-Pousada C."/>
        </authorList>
    </citation>
    <scope>NUCLEOTIDE SEQUENCE [LARGE SCALE GENOMIC DNA]</scope>
    <source>
        <strain evidence="8">ATCC 19364 / DSM 1382 / NCIMB 9332 / VKM B-1759</strain>
    </source>
</reference>
<dbReference type="STRING" id="1121448.DGI_0226"/>
<evidence type="ECO:0000259" key="6">
    <source>
        <dbReference type="Pfam" id="PF05193"/>
    </source>
</evidence>
<evidence type="ECO:0000259" key="5">
    <source>
        <dbReference type="Pfam" id="PF00675"/>
    </source>
</evidence>
<comment type="similarity">
    <text evidence="2 3">Belongs to the peptidase M16 family.</text>
</comment>
<proteinExistence type="inferred from homology"/>
<dbReference type="InterPro" id="IPR050361">
    <property type="entry name" value="MPP/UQCRC_Complex"/>
</dbReference>
<comment type="cofactor">
    <cofactor evidence="1">
        <name>Zn(2+)</name>
        <dbReference type="ChEBI" id="CHEBI:29105"/>
    </cofactor>
</comment>
<dbReference type="PANTHER" id="PTHR11851">
    <property type="entry name" value="METALLOPROTEASE"/>
    <property type="match status" value="1"/>
</dbReference>
<dbReference type="PROSITE" id="PS00143">
    <property type="entry name" value="INSULINASE"/>
    <property type="match status" value="1"/>
</dbReference>
<protein>
    <submittedName>
        <fullName evidence="7">Putative peptidase M16 domain-containing protein</fullName>
    </submittedName>
</protein>
<keyword evidence="8" id="KW-1185">Reference proteome</keyword>
<dbReference type="KEGG" id="dgg:DGI_0226"/>
<feature type="domain" description="Peptidase M16 N-terminal" evidence="5">
    <location>
        <begin position="532"/>
        <end position="662"/>
    </location>
</feature>
<dbReference type="AlphaFoldDB" id="T2G6G5"/>
<dbReference type="GO" id="GO:0004222">
    <property type="term" value="F:metalloendopeptidase activity"/>
    <property type="evidence" value="ECO:0007669"/>
    <property type="project" value="InterPro"/>
</dbReference>
<dbReference type="InterPro" id="IPR001431">
    <property type="entry name" value="Pept_M16_Zn_BS"/>
</dbReference>
<dbReference type="Gene3D" id="3.30.830.10">
    <property type="entry name" value="Metalloenzyme, LuxS/M16 peptidase-like"/>
    <property type="match status" value="4"/>
</dbReference>
<dbReference type="PANTHER" id="PTHR11851:SF49">
    <property type="entry name" value="MITOCHONDRIAL-PROCESSING PEPTIDASE SUBUNIT ALPHA"/>
    <property type="match status" value="1"/>
</dbReference>
<feature type="signal peptide" evidence="4">
    <location>
        <begin position="1"/>
        <end position="19"/>
    </location>
</feature>
<gene>
    <name evidence="7" type="ORF">DGI_0226</name>
</gene>
<feature type="domain" description="Peptidase M16 C-terminal" evidence="6">
    <location>
        <begin position="196"/>
        <end position="380"/>
    </location>
</feature>
<evidence type="ECO:0000313" key="7">
    <source>
        <dbReference type="EMBL" id="AGW12160.1"/>
    </source>
</evidence>
<evidence type="ECO:0000256" key="1">
    <source>
        <dbReference type="ARBA" id="ARBA00001947"/>
    </source>
</evidence>
<dbReference type="Pfam" id="PF00675">
    <property type="entry name" value="Peptidase_M16"/>
    <property type="match status" value="2"/>
</dbReference>